<evidence type="ECO:0000256" key="4">
    <source>
        <dbReference type="ARBA" id="ARBA00022776"/>
    </source>
</evidence>
<evidence type="ECO:0000256" key="8">
    <source>
        <dbReference type="ARBA" id="ARBA00023306"/>
    </source>
</evidence>
<dbReference type="InterPro" id="IPR055260">
    <property type="entry name" value="Ndc80_CH"/>
</dbReference>
<feature type="compositionally biased region" description="Polar residues" evidence="11">
    <location>
        <begin position="37"/>
        <end position="52"/>
    </location>
</feature>
<keyword evidence="9 10" id="KW-0137">Centromere</keyword>
<keyword evidence="6" id="KW-0175">Coiled coil</keyword>
<accession>A0A915PTV2</accession>
<evidence type="ECO:0000256" key="3">
    <source>
        <dbReference type="ARBA" id="ARBA00022618"/>
    </source>
</evidence>
<keyword evidence="4 10" id="KW-0498">Mitosis</keyword>
<dbReference type="PANTHER" id="PTHR10643">
    <property type="entry name" value="KINETOCHORE PROTEIN NDC80"/>
    <property type="match status" value="1"/>
</dbReference>
<proteinExistence type="inferred from homology"/>
<keyword evidence="7 10" id="KW-0539">Nucleus</keyword>
<protein>
    <recommendedName>
        <fullName evidence="10">Kinetochore protein NDC80</fullName>
    </recommendedName>
</protein>
<keyword evidence="8 10" id="KW-0131">Cell cycle</keyword>
<feature type="region of interest" description="Disordered" evidence="11">
    <location>
        <begin position="1"/>
        <end position="67"/>
    </location>
</feature>
<evidence type="ECO:0000256" key="2">
    <source>
        <dbReference type="ARBA" id="ARBA00022454"/>
    </source>
</evidence>
<comment type="similarity">
    <text evidence="1 10">Belongs to the NDC80/HEC1 family.</text>
</comment>
<evidence type="ECO:0000256" key="10">
    <source>
        <dbReference type="RuleBase" id="RU368072"/>
    </source>
</evidence>
<comment type="subcellular location">
    <subcellularLocation>
        <location evidence="10">Chromosome</location>
        <location evidence="10">Centromere</location>
        <location evidence="10">Kinetochore</location>
    </subcellularLocation>
    <subcellularLocation>
        <location evidence="10">Nucleus</location>
    </subcellularLocation>
</comment>
<dbReference type="Gene3D" id="1.10.418.30">
    <property type="entry name" value="Ncd80 complex, Ncd80 subunit"/>
    <property type="match status" value="1"/>
</dbReference>
<feature type="domain" description="Kinetochore protein Ndc80 CH" evidence="12">
    <location>
        <begin position="100"/>
        <end position="142"/>
    </location>
</feature>
<reference evidence="14" key="1">
    <citation type="submission" date="2022-11" db="UniProtKB">
        <authorList>
            <consortium name="WormBaseParasite"/>
        </authorList>
    </citation>
    <scope>IDENTIFICATION</scope>
</reference>
<keyword evidence="5 10" id="KW-0995">Kinetochore</keyword>
<evidence type="ECO:0000313" key="14">
    <source>
        <dbReference type="WBParaSite" id="sdigi.contig41.g2689.t1"/>
    </source>
</evidence>
<dbReference type="Proteomes" id="UP000887581">
    <property type="component" value="Unplaced"/>
</dbReference>
<comment type="function">
    <text evidence="10">Acts as a component of the essential kinetochore-associated NDC80 complex, which is required for chromosome segregation and spindle checkpoint activity.</text>
</comment>
<dbReference type="AlphaFoldDB" id="A0A915PTV2"/>
<sequence length="144" mass="15789">MFGPNRKSFIPQVSNSAQRSSITHTPVGGRGPPRTGYSSLKSSRSTTGNEQRYSLAMSGVPSTASKRSSSFFKSMINPGVVKDSRNLSDRHVQQQMQRKMPRLFRALGYPVQLKPSTMQTIGAAHTMPHLLGAVTWLIDLIQAS</sequence>
<dbReference type="PANTHER" id="PTHR10643:SF2">
    <property type="entry name" value="KINETOCHORE PROTEIN NDC80 HOMOLOG"/>
    <property type="match status" value="1"/>
</dbReference>
<dbReference type="GO" id="GO:0031262">
    <property type="term" value="C:Ndc80 complex"/>
    <property type="evidence" value="ECO:0007669"/>
    <property type="project" value="UniProtKB-UniRule"/>
</dbReference>
<keyword evidence="13" id="KW-1185">Reference proteome</keyword>
<feature type="compositionally biased region" description="Polar residues" evidence="11">
    <location>
        <begin position="11"/>
        <end position="24"/>
    </location>
</feature>
<dbReference type="Pfam" id="PF03801">
    <property type="entry name" value="Ndc80_HEC"/>
    <property type="match status" value="1"/>
</dbReference>
<evidence type="ECO:0000256" key="6">
    <source>
        <dbReference type="ARBA" id="ARBA00023054"/>
    </source>
</evidence>
<comment type="subunit">
    <text evidence="10">Component of the NDC80 complex.</text>
</comment>
<name>A0A915PTV2_9BILA</name>
<evidence type="ECO:0000256" key="11">
    <source>
        <dbReference type="SAM" id="MobiDB-lite"/>
    </source>
</evidence>
<evidence type="ECO:0000256" key="5">
    <source>
        <dbReference type="ARBA" id="ARBA00022838"/>
    </source>
</evidence>
<dbReference type="GO" id="GO:0051315">
    <property type="term" value="P:attachment of mitotic spindle microtubules to kinetochore"/>
    <property type="evidence" value="ECO:0007669"/>
    <property type="project" value="UniProtKB-UniRule"/>
</dbReference>
<evidence type="ECO:0000256" key="7">
    <source>
        <dbReference type="ARBA" id="ARBA00023242"/>
    </source>
</evidence>
<keyword evidence="2 10" id="KW-0158">Chromosome</keyword>
<evidence type="ECO:0000259" key="12">
    <source>
        <dbReference type="Pfam" id="PF03801"/>
    </source>
</evidence>
<dbReference type="GO" id="GO:0051301">
    <property type="term" value="P:cell division"/>
    <property type="evidence" value="ECO:0007669"/>
    <property type="project" value="UniProtKB-UniRule"/>
</dbReference>
<evidence type="ECO:0000256" key="1">
    <source>
        <dbReference type="ARBA" id="ARBA00007050"/>
    </source>
</evidence>
<dbReference type="InterPro" id="IPR005550">
    <property type="entry name" value="Kinetochore_Ndc80"/>
</dbReference>
<keyword evidence="3 10" id="KW-0132">Cell division</keyword>
<dbReference type="WBParaSite" id="sdigi.contig41.g2689.t1">
    <property type="protein sequence ID" value="sdigi.contig41.g2689.t1"/>
    <property type="gene ID" value="sdigi.contig41.g2689"/>
</dbReference>
<dbReference type="InterPro" id="IPR038273">
    <property type="entry name" value="Ndc80_sf"/>
</dbReference>
<organism evidence="13 14">
    <name type="scientific">Setaria digitata</name>
    <dbReference type="NCBI Taxonomy" id="48799"/>
    <lineage>
        <taxon>Eukaryota</taxon>
        <taxon>Metazoa</taxon>
        <taxon>Ecdysozoa</taxon>
        <taxon>Nematoda</taxon>
        <taxon>Chromadorea</taxon>
        <taxon>Rhabditida</taxon>
        <taxon>Spirurina</taxon>
        <taxon>Spiruromorpha</taxon>
        <taxon>Filarioidea</taxon>
        <taxon>Setariidae</taxon>
        <taxon>Setaria</taxon>
    </lineage>
</organism>
<evidence type="ECO:0000313" key="13">
    <source>
        <dbReference type="Proteomes" id="UP000887581"/>
    </source>
</evidence>
<evidence type="ECO:0000256" key="9">
    <source>
        <dbReference type="ARBA" id="ARBA00023328"/>
    </source>
</evidence>
<dbReference type="GO" id="GO:0005634">
    <property type="term" value="C:nucleus"/>
    <property type="evidence" value="ECO:0007669"/>
    <property type="project" value="UniProtKB-SubCell"/>
</dbReference>